<dbReference type="Proteomes" id="UP000603317">
    <property type="component" value="Unassembled WGS sequence"/>
</dbReference>
<gene>
    <name evidence="3" type="ORF">GCM10010923_12650</name>
</gene>
<dbReference type="Pfam" id="PF13622">
    <property type="entry name" value="4HBT_3"/>
    <property type="match status" value="1"/>
</dbReference>
<dbReference type="RefSeq" id="WP_229658107.1">
    <property type="nucleotide sequence ID" value="NZ_BMID01000001.1"/>
</dbReference>
<evidence type="ECO:0000313" key="3">
    <source>
        <dbReference type="EMBL" id="GGA04668.1"/>
    </source>
</evidence>
<dbReference type="Gene3D" id="2.40.160.210">
    <property type="entry name" value="Acyl-CoA thioesterase, double hotdog domain"/>
    <property type="match status" value="1"/>
</dbReference>
<feature type="domain" description="Acyl-CoA thioesterase-like N-terminal HotDog" evidence="1">
    <location>
        <begin position="24"/>
        <end position="106"/>
    </location>
</feature>
<organism evidence="3 4">
    <name type="scientific">Blastomonas marina</name>
    <dbReference type="NCBI Taxonomy" id="1867408"/>
    <lineage>
        <taxon>Bacteria</taxon>
        <taxon>Pseudomonadati</taxon>
        <taxon>Pseudomonadota</taxon>
        <taxon>Alphaproteobacteria</taxon>
        <taxon>Sphingomonadales</taxon>
        <taxon>Sphingomonadaceae</taxon>
        <taxon>Blastomonas</taxon>
    </lineage>
</organism>
<dbReference type="InterPro" id="IPR029069">
    <property type="entry name" value="HotDog_dom_sf"/>
</dbReference>
<keyword evidence="4" id="KW-1185">Reference proteome</keyword>
<dbReference type="SUPFAM" id="SSF54637">
    <property type="entry name" value="Thioesterase/thiol ester dehydrase-isomerase"/>
    <property type="match status" value="2"/>
</dbReference>
<evidence type="ECO:0000313" key="4">
    <source>
        <dbReference type="Proteomes" id="UP000603317"/>
    </source>
</evidence>
<feature type="domain" description="Acyl-CoA thioesterase-like C-terminal" evidence="2">
    <location>
        <begin position="130"/>
        <end position="256"/>
    </location>
</feature>
<protein>
    <submittedName>
        <fullName evidence="3">Acyl-CoA thioesterase</fullName>
    </submittedName>
</protein>
<dbReference type="Pfam" id="PF20789">
    <property type="entry name" value="4HBT_3C"/>
    <property type="match status" value="1"/>
</dbReference>
<reference evidence="4" key="1">
    <citation type="journal article" date="2019" name="Int. J. Syst. Evol. Microbiol.">
        <title>The Global Catalogue of Microorganisms (GCM) 10K type strain sequencing project: providing services to taxonomists for standard genome sequencing and annotation.</title>
        <authorList>
            <consortium name="The Broad Institute Genomics Platform"/>
            <consortium name="The Broad Institute Genome Sequencing Center for Infectious Disease"/>
            <person name="Wu L."/>
            <person name="Ma J."/>
        </authorList>
    </citation>
    <scope>NUCLEOTIDE SEQUENCE [LARGE SCALE GENOMIC DNA]</scope>
    <source>
        <strain evidence="4">CGMCC 1.15297</strain>
    </source>
</reference>
<accession>A0ABQ1FB09</accession>
<comment type="caution">
    <text evidence="3">The sequence shown here is derived from an EMBL/GenBank/DDBJ whole genome shotgun (WGS) entry which is preliminary data.</text>
</comment>
<sequence length="261" mass="28506">MTQSAGQLFAAIREEGDGFAAQVPPEWAQGRTAYGGYSTALAYEAARRVSDDLPPLRSAQIAFVGPLAGDVTLRANVLRQGRNATWIAAEIEGEKGIGLTATFVFMRALESAYAFSSRPAPRDLVSLDQASHLPSHDERPTFTSNLELKFARPRLDEAEPSLTWYARLEDRDGLDPTTELLLLADALPPGVLGLGPVRAPMSSMMWQVNLLTDDPATRDGWFLLDSRADHARDGNSNQDMSVWDRDGRPLAAQMQSFALFG</sequence>
<dbReference type="InterPro" id="IPR042171">
    <property type="entry name" value="Acyl-CoA_hotdog"/>
</dbReference>
<evidence type="ECO:0000259" key="2">
    <source>
        <dbReference type="Pfam" id="PF20789"/>
    </source>
</evidence>
<evidence type="ECO:0000259" key="1">
    <source>
        <dbReference type="Pfam" id="PF13622"/>
    </source>
</evidence>
<name>A0ABQ1FB09_9SPHN</name>
<dbReference type="EMBL" id="BMID01000001">
    <property type="protein sequence ID" value="GGA04668.1"/>
    <property type="molecule type" value="Genomic_DNA"/>
</dbReference>
<dbReference type="InterPro" id="IPR049450">
    <property type="entry name" value="ACOT8-like_C"/>
</dbReference>
<dbReference type="InterPro" id="IPR049449">
    <property type="entry name" value="TesB_ACOT8-like_N"/>
</dbReference>
<proteinExistence type="predicted"/>